<dbReference type="GO" id="GO:0030170">
    <property type="term" value="F:pyridoxal phosphate binding"/>
    <property type="evidence" value="ECO:0007669"/>
    <property type="project" value="InterPro"/>
</dbReference>
<proteinExistence type="predicted"/>
<evidence type="ECO:0000259" key="2">
    <source>
        <dbReference type="PROSITE" id="PS51340"/>
    </source>
</evidence>
<evidence type="ECO:0000313" key="4">
    <source>
        <dbReference type="Proteomes" id="UP000275385"/>
    </source>
</evidence>
<keyword evidence="1" id="KW-0812">Transmembrane</keyword>
<dbReference type="GO" id="GO:0030151">
    <property type="term" value="F:molybdenum ion binding"/>
    <property type="evidence" value="ECO:0007669"/>
    <property type="project" value="InterPro"/>
</dbReference>
<dbReference type="OrthoDB" id="17255at2759"/>
<comment type="caution">
    <text evidence="3">The sequence shown here is derived from an EMBL/GenBank/DDBJ whole genome shotgun (WGS) entry which is preliminary data.</text>
</comment>
<evidence type="ECO:0000256" key="1">
    <source>
        <dbReference type="SAM" id="Phobius"/>
    </source>
</evidence>
<accession>A0A420YFS1</accession>
<reference evidence="3 4" key="1">
    <citation type="submission" date="2018-08" db="EMBL/GenBank/DDBJ databases">
        <title>Draft genome of the lignicolous fungus Coniochaeta pulveracea.</title>
        <authorList>
            <person name="Borstlap C.J."/>
            <person name="De Witt R.N."/>
            <person name="Botha A."/>
            <person name="Volschenk H."/>
        </authorList>
    </citation>
    <scope>NUCLEOTIDE SEQUENCE [LARGE SCALE GENOMIC DNA]</scope>
    <source>
        <strain evidence="3 4">CAB683</strain>
    </source>
</reference>
<dbReference type="Pfam" id="PF03476">
    <property type="entry name" value="MOSC_N"/>
    <property type="match status" value="1"/>
</dbReference>
<dbReference type="Proteomes" id="UP000275385">
    <property type="component" value="Unassembled WGS sequence"/>
</dbReference>
<keyword evidence="1" id="KW-1133">Transmembrane helix</keyword>
<sequence length="470" mass="52500">MAEASQRALPPPGILGSLGTLGTSGTPIDAGGIFLVLITIGVFLLPIFALFPPLPPSPSDAAAQTHAKLGLPRSKSKLKNLNPTVKESTDGRGKIQSIWIYPIKSCRGIEVSKARVLPQGLQFDRLFTFAQLKSTFPASSTQSTQGIDEKEDEHAWHFITQRQFPRLATVAVDLWVPDEGKKASSLDWTDRKDLSDVFLIMRFPWREAGFMGSLAWLAAKLRGGLSAQPEKEILIPVAVPSQEEMSSRGYSYDQVTIWKDTIEAIDMSAELPRELQLYLGVSNKLGLFRVDPNRLREVMRCAPRKDVAGYQPVTGFQDAYPLHMINLTSVKDFESKVGLDKDLPELDVRRFRANVIVDGVDAYDEETWKAVAFKSSSSDLKADFDVSCRTVRCKMPNVDQDTGYRHPIEPDRSLRLYREVDEGAKHMGCLGMQLTPLFERANESLDLESWVEVGMEVEVSKRGEHLYIKQ</sequence>
<dbReference type="SUPFAM" id="SSF50800">
    <property type="entry name" value="PK beta-barrel domain-like"/>
    <property type="match status" value="1"/>
</dbReference>
<dbReference type="PROSITE" id="PS51340">
    <property type="entry name" value="MOSC"/>
    <property type="match status" value="1"/>
</dbReference>
<dbReference type="InterPro" id="IPR011037">
    <property type="entry name" value="Pyrv_Knase-like_insert_dom_sf"/>
</dbReference>
<dbReference type="STRING" id="177199.A0A420YFS1"/>
<dbReference type="Pfam" id="PF03473">
    <property type="entry name" value="MOSC"/>
    <property type="match status" value="1"/>
</dbReference>
<dbReference type="AlphaFoldDB" id="A0A420YFS1"/>
<feature type="domain" description="MOSC" evidence="2">
    <location>
        <begin position="293"/>
        <end position="460"/>
    </location>
</feature>
<dbReference type="InterPro" id="IPR005302">
    <property type="entry name" value="MoCF_Sase_C"/>
</dbReference>
<dbReference type="GO" id="GO:0003824">
    <property type="term" value="F:catalytic activity"/>
    <property type="evidence" value="ECO:0007669"/>
    <property type="project" value="InterPro"/>
</dbReference>
<dbReference type="EMBL" id="QVQW01000012">
    <property type="protein sequence ID" value="RKU46785.1"/>
    <property type="molecule type" value="Genomic_DNA"/>
</dbReference>
<gene>
    <name evidence="3" type="ORF">DL546_006598</name>
</gene>
<name>A0A420YFS1_9PEZI</name>
<organism evidence="3 4">
    <name type="scientific">Coniochaeta pulveracea</name>
    <dbReference type="NCBI Taxonomy" id="177199"/>
    <lineage>
        <taxon>Eukaryota</taxon>
        <taxon>Fungi</taxon>
        <taxon>Dikarya</taxon>
        <taxon>Ascomycota</taxon>
        <taxon>Pezizomycotina</taxon>
        <taxon>Sordariomycetes</taxon>
        <taxon>Sordariomycetidae</taxon>
        <taxon>Coniochaetales</taxon>
        <taxon>Coniochaetaceae</taxon>
        <taxon>Coniochaeta</taxon>
    </lineage>
</organism>
<evidence type="ECO:0000313" key="3">
    <source>
        <dbReference type="EMBL" id="RKU46785.1"/>
    </source>
</evidence>
<dbReference type="PANTHER" id="PTHR14237">
    <property type="entry name" value="MOLYBDOPTERIN COFACTOR SULFURASE MOSC"/>
    <property type="match status" value="1"/>
</dbReference>
<keyword evidence="4" id="KW-1185">Reference proteome</keyword>
<keyword evidence="1" id="KW-0472">Membrane</keyword>
<dbReference type="PANTHER" id="PTHR14237:SF23">
    <property type="entry name" value="MOSC DOMAIN PROTEIN (AFU_ORTHOLOGUE AFUA_7G05900)"/>
    <property type="match status" value="1"/>
</dbReference>
<feature type="transmembrane region" description="Helical" evidence="1">
    <location>
        <begin position="30"/>
        <end position="51"/>
    </location>
</feature>
<protein>
    <recommendedName>
        <fullName evidence="2">MOSC domain-containing protein</fullName>
    </recommendedName>
</protein>
<dbReference type="InterPro" id="IPR005303">
    <property type="entry name" value="MOCOS_middle"/>
</dbReference>